<evidence type="ECO:0000259" key="2">
    <source>
        <dbReference type="Pfam" id="PF04717"/>
    </source>
</evidence>
<name>A0A0A7S595_FRIPE</name>
<comment type="similarity">
    <text evidence="1">Belongs to the VgrG protein family.</text>
</comment>
<keyword evidence="6" id="KW-1185">Reference proteome</keyword>
<dbReference type="Gene3D" id="2.30.110.50">
    <property type="match status" value="1"/>
</dbReference>
<feature type="domain" description="DUF2345" evidence="3">
    <location>
        <begin position="634"/>
        <end position="776"/>
    </location>
</feature>
<dbReference type="Gene3D" id="4.10.220.110">
    <property type="match status" value="1"/>
</dbReference>
<dbReference type="Pfam" id="PF05954">
    <property type="entry name" value="Phage_GPD"/>
    <property type="match status" value="1"/>
</dbReference>
<reference evidence="5 6" key="1">
    <citation type="journal article" date="2014" name="Appl. Environ. Microbiol.">
        <title>Gut symbionts from distinct hosts exhibit genotoxic activity via divergent colibactin biosynthetic pathways.</title>
        <authorList>
            <person name="Engel P."/>
            <person name="Vizcaino M.I."/>
            <person name="Crawford J.M."/>
        </authorList>
    </citation>
    <scope>NUCLEOTIDE SEQUENCE [LARGE SCALE GENOMIC DNA]</scope>
    <source>
        <strain evidence="5 6">PEB0191</strain>
    </source>
</reference>
<dbReference type="Pfam" id="PF13296">
    <property type="entry name" value="T6SS_Vgr"/>
    <property type="match status" value="1"/>
</dbReference>
<evidence type="ECO:0000259" key="3">
    <source>
        <dbReference type="Pfam" id="PF10106"/>
    </source>
</evidence>
<evidence type="ECO:0000313" key="6">
    <source>
        <dbReference type="Proteomes" id="UP000030901"/>
    </source>
</evidence>
<dbReference type="HOGENOM" id="CLU_004121_4_0_6"/>
<dbReference type="SUPFAM" id="SSF69255">
    <property type="entry name" value="gp5 N-terminal domain-like"/>
    <property type="match status" value="1"/>
</dbReference>
<dbReference type="Proteomes" id="UP000030901">
    <property type="component" value="Chromosome"/>
</dbReference>
<dbReference type="InterPro" id="IPR006531">
    <property type="entry name" value="Gp5/Vgr_OB"/>
</dbReference>
<dbReference type="Pfam" id="PF10106">
    <property type="entry name" value="DUF2345"/>
    <property type="match status" value="1"/>
</dbReference>
<dbReference type="Gene3D" id="2.40.50.230">
    <property type="entry name" value="Gp5 N-terminal domain"/>
    <property type="match status" value="1"/>
</dbReference>
<dbReference type="AlphaFoldDB" id="A0A0A7S595"/>
<evidence type="ECO:0000256" key="1">
    <source>
        <dbReference type="ARBA" id="ARBA00005558"/>
    </source>
</evidence>
<dbReference type="SUPFAM" id="SSF69279">
    <property type="entry name" value="Phage tail proteins"/>
    <property type="match status" value="2"/>
</dbReference>
<dbReference type="EMBL" id="CP009056">
    <property type="protein sequence ID" value="AJA44406.1"/>
    <property type="molecule type" value="Genomic_DNA"/>
</dbReference>
<dbReference type="NCBIfam" id="TIGR03361">
    <property type="entry name" value="VI_Rhs_Vgr"/>
    <property type="match status" value="1"/>
</dbReference>
<dbReference type="NCBIfam" id="TIGR01646">
    <property type="entry name" value="vgr_GE"/>
    <property type="match status" value="1"/>
</dbReference>
<organism evidence="5 6">
    <name type="scientific">Frischella perrara</name>
    <dbReference type="NCBI Taxonomy" id="1267021"/>
    <lineage>
        <taxon>Bacteria</taxon>
        <taxon>Pseudomonadati</taxon>
        <taxon>Pseudomonadota</taxon>
        <taxon>Gammaproteobacteria</taxon>
        <taxon>Orbales</taxon>
        <taxon>Orbaceae</taxon>
        <taxon>Frischella</taxon>
    </lineage>
</organism>
<dbReference type="STRING" id="1267021.FPB0191_00575"/>
<dbReference type="InterPro" id="IPR037026">
    <property type="entry name" value="Vgr_OB-fold_dom_sf"/>
</dbReference>
<accession>A0A0A7S595</accession>
<dbReference type="InterPro" id="IPR006533">
    <property type="entry name" value="T6SS_Vgr_RhsGE"/>
</dbReference>
<sequence>MTIIKQMENAVNTLVDSRPSNHYHLTIDGQPPTTTLSVLSISGREDLNQPWRYEINFTCSDKQIPVDAILRQSASLTFQTPHIAEQLTKISSLEKPQPPRTLYGVITEFSLLSINKDEAHYQVVLQPRLALFANDQYCAIYQNQSVVSVVEAVLRQHGFTGVDYRLELKDEYPAREFITQWHESDLAFIQRLLSDVGIWFYFESHHDHHCDVLVLSDNEQGYDDAGHIVFKAPSGMVDGKQNSIWNLQFSSSIQPQSVMTKDYNYRTASADQHSSLNTQPKDVTTAGIDYRYGEHHKDKGDNTQIESGQWYSKIRHEAHLSQKWIIRGECNDYHLIPGQHVIIDNCEIGGLEQGIIILSTESYADRSASYQCHFTAIAYDVLKPYRPIPLSWPQVSGTLPARVTSPDNDTYGYIDTQGRYRVKFDFDLKSWKKGEESLWVRFAKPYAGDRYGFHFPLIDGTEVAIAFTEGNPDRPYIAHAMHDSTHPDHVATANKHRNVIRTPANNKLRMDDKRGQEHIKLATEYGKTQLNLGHLVNQRKEQRGEGFELRTDEWGAIRAGKGLYMTTYKRESDEGVNKASLDADDTVLLLEQGLSVSQRLSARSDSHRAGKLEGADSFNLFVKYTTSETSSRLSLTQPSMVLSSPKGVATVTPDNIYQYAEQNVLSVSKNDTNLAANQSIHMSAGNECSIYAKQNIKLFSGEAKVQLQAHNGEIEVIADKSLEIVSNDEAVKINAKKEITIACGGAYIRIAGGNIELYAPGQITHGAQSFPFTGPKQMQPTLYSFPEQQPLSPYIKQFVLVEEATGKPIINREYQILNKNNQVIAKGKTNAQGKTEVVHSGYEEAEVKFKYKNN</sequence>
<feature type="domain" description="Putative type VI secretion system Rhs element associated Vgr" evidence="4">
    <location>
        <begin position="501"/>
        <end position="602"/>
    </location>
</feature>
<protein>
    <submittedName>
        <fullName evidence="5">Rhs element Vgr protein</fullName>
    </submittedName>
</protein>
<proteinExistence type="inferred from homology"/>
<dbReference type="RefSeq" id="WP_052236716.1">
    <property type="nucleotide sequence ID" value="NZ_CP009056.1"/>
</dbReference>
<evidence type="ECO:0000313" key="5">
    <source>
        <dbReference type="EMBL" id="AJA44406.1"/>
    </source>
</evidence>
<gene>
    <name evidence="5" type="ORF">FPB0191_00575</name>
</gene>
<feature type="domain" description="Gp5/Type VI secretion system Vgr protein OB-fold" evidence="2">
    <location>
        <begin position="415"/>
        <end position="480"/>
    </location>
</feature>
<evidence type="ECO:0000259" key="4">
    <source>
        <dbReference type="Pfam" id="PF13296"/>
    </source>
</evidence>
<dbReference type="Gene3D" id="3.55.50.10">
    <property type="entry name" value="Baseplate protein-like domains"/>
    <property type="match status" value="1"/>
</dbReference>
<dbReference type="Pfam" id="PF04717">
    <property type="entry name" value="Phage_base_V"/>
    <property type="match status" value="1"/>
</dbReference>
<dbReference type="InterPro" id="IPR028244">
    <property type="entry name" value="T6SS_Rhs_Vgr_dom"/>
</dbReference>
<dbReference type="KEGG" id="fpp:FPB0191_00575"/>
<dbReference type="InterPro" id="IPR018769">
    <property type="entry name" value="VgrG2_DUF2345"/>
</dbReference>
<dbReference type="OrthoDB" id="5959035at2"/>
<dbReference type="InterPro" id="IPR017847">
    <property type="entry name" value="T6SS_RhsGE_Vgr_subset"/>
</dbReference>